<protein>
    <submittedName>
        <fullName evidence="2">Helix-turn-helix transcriptional regulator</fullName>
    </submittedName>
</protein>
<dbReference type="CDD" id="cd00093">
    <property type="entry name" value="HTH_XRE"/>
    <property type="match status" value="1"/>
</dbReference>
<evidence type="ECO:0000313" key="3">
    <source>
        <dbReference type="Proteomes" id="UP001282284"/>
    </source>
</evidence>
<dbReference type="InterPro" id="IPR011990">
    <property type="entry name" value="TPR-like_helical_dom_sf"/>
</dbReference>
<reference evidence="2 3" key="1">
    <citation type="submission" date="2023-06" db="EMBL/GenBank/DDBJ databases">
        <title>Sporosarcina sp. nov., isolated from Korean traditional fermented seafood 'Jeotgal'.</title>
        <authorList>
            <person name="Yang A.I."/>
            <person name="Shin N.-R."/>
        </authorList>
    </citation>
    <scope>NUCLEOTIDE SEQUENCE [LARGE SCALE GENOMIC DNA]</scope>
    <source>
        <strain evidence="2 3">KCTC13119</strain>
    </source>
</reference>
<accession>A0ABU4G647</accession>
<dbReference type="Pfam" id="PF01381">
    <property type="entry name" value="HTH_3"/>
    <property type="match status" value="1"/>
</dbReference>
<dbReference type="PANTHER" id="PTHR37038">
    <property type="entry name" value="TRANSCRIPTIONAL REGULATOR-RELATED"/>
    <property type="match status" value="1"/>
</dbReference>
<dbReference type="InterPro" id="IPR053163">
    <property type="entry name" value="HTH-type_regulator_Rgg"/>
</dbReference>
<dbReference type="SUPFAM" id="SSF48452">
    <property type="entry name" value="TPR-like"/>
    <property type="match status" value="1"/>
</dbReference>
<name>A0ABU4G647_9BACL</name>
<dbReference type="InterPro" id="IPR019734">
    <property type="entry name" value="TPR_rpt"/>
</dbReference>
<comment type="caution">
    <text evidence="2">The sequence shown here is derived from an EMBL/GenBank/DDBJ whole genome shotgun (WGS) entry which is preliminary data.</text>
</comment>
<organism evidence="2 3">
    <name type="scientific">Sporosarcina saromensis</name>
    <dbReference type="NCBI Taxonomy" id="359365"/>
    <lineage>
        <taxon>Bacteria</taxon>
        <taxon>Bacillati</taxon>
        <taxon>Bacillota</taxon>
        <taxon>Bacilli</taxon>
        <taxon>Bacillales</taxon>
        <taxon>Caryophanaceae</taxon>
        <taxon>Sporosarcina</taxon>
    </lineage>
</organism>
<dbReference type="Gene3D" id="1.10.260.40">
    <property type="entry name" value="lambda repressor-like DNA-binding domains"/>
    <property type="match status" value="1"/>
</dbReference>
<dbReference type="Proteomes" id="UP001282284">
    <property type="component" value="Unassembled WGS sequence"/>
</dbReference>
<feature type="domain" description="HTH cro/C1-type" evidence="1">
    <location>
        <begin position="7"/>
        <end position="60"/>
    </location>
</feature>
<dbReference type="SMART" id="SM00028">
    <property type="entry name" value="TPR"/>
    <property type="match status" value="3"/>
</dbReference>
<dbReference type="Gene3D" id="1.25.40.10">
    <property type="entry name" value="Tetratricopeptide repeat domain"/>
    <property type="match status" value="1"/>
</dbReference>
<dbReference type="InterPro" id="IPR010982">
    <property type="entry name" value="Lambda_DNA-bd_dom_sf"/>
</dbReference>
<evidence type="ECO:0000313" key="2">
    <source>
        <dbReference type="EMBL" id="MDW0112446.1"/>
    </source>
</evidence>
<sequence>MHLGTRLKKLREAKGLSQKEISHGIVSTSHYSNIESGRFDPSNEVLQLLANKLEVPTSYFHKIYEDHPDLQVLLIQYEKSLNTNEKEVQQFLTKHVNKFTYISSFKQEILFNLLKYLELVRFAQITLAQSHYTSEIKIIPTDYINQASNSILEKYTFVTGIYQYFNREYKKSIRYFLDSLHLTKDEVLSAKLNYNISLAFYHSYDYGTALVYAKQALTLYMHFHDWEKCGHCYNLIAALYMEQHKMEDAKHYIEKGSSIITDKKSKLYADVCHNQAYFFYLEKEYMQALREINKSLEILQQHQSENAFNAMKLKVEIVLQLKDFKTLHTFLPKLKETVSSEIEQDQLTYLEATIYYFMGEYEEYEQKMRSCTAGFRMNKDWKSLKTAAHHFSNYFAEQKKYKNAYTYQELCILSYSNMTFELKGGEEK</sequence>
<dbReference type="PANTHER" id="PTHR37038:SF14">
    <property type="entry name" value="TRANSCRIPTIONAL ACTIVATOR"/>
    <property type="match status" value="1"/>
</dbReference>
<dbReference type="SUPFAM" id="SSF47413">
    <property type="entry name" value="lambda repressor-like DNA-binding domains"/>
    <property type="match status" value="1"/>
</dbReference>
<dbReference type="RefSeq" id="WP_317942345.1">
    <property type="nucleotide sequence ID" value="NZ_JAUBDI010000003.1"/>
</dbReference>
<evidence type="ECO:0000259" key="1">
    <source>
        <dbReference type="PROSITE" id="PS50943"/>
    </source>
</evidence>
<dbReference type="EMBL" id="JAUBDI010000003">
    <property type="protein sequence ID" value="MDW0112446.1"/>
    <property type="molecule type" value="Genomic_DNA"/>
</dbReference>
<gene>
    <name evidence="2" type="ORF">QT711_04560</name>
</gene>
<dbReference type="PROSITE" id="PS50943">
    <property type="entry name" value="HTH_CROC1"/>
    <property type="match status" value="1"/>
</dbReference>
<keyword evidence="3" id="KW-1185">Reference proteome</keyword>
<dbReference type="InterPro" id="IPR001387">
    <property type="entry name" value="Cro/C1-type_HTH"/>
</dbReference>
<proteinExistence type="predicted"/>
<dbReference type="SMART" id="SM00530">
    <property type="entry name" value="HTH_XRE"/>
    <property type="match status" value="1"/>
</dbReference>